<evidence type="ECO:0000313" key="7">
    <source>
        <dbReference type="WBParaSite" id="SRAE_1000303500.1"/>
    </source>
</evidence>
<dbReference type="GO" id="GO:0005634">
    <property type="term" value="C:nucleus"/>
    <property type="evidence" value="ECO:0007669"/>
    <property type="project" value="UniProtKB-SubCell"/>
</dbReference>
<protein>
    <submittedName>
        <fullName evidence="5 7">Uncharacterized protein</fullName>
    </submittedName>
</protein>
<dbReference type="WormBase" id="SRAE_1000303500">
    <property type="protein sequence ID" value="SRP11015"/>
    <property type="gene ID" value="WBGene00259652"/>
</dbReference>
<dbReference type="AlphaFoldDB" id="A0A090L4Z7"/>
<dbReference type="InterPro" id="IPR024861">
    <property type="entry name" value="Donson"/>
</dbReference>
<dbReference type="CTD" id="36377147"/>
<dbReference type="PANTHER" id="PTHR12972">
    <property type="entry name" value="DOWNSTREAM NEIGHBOR OF SON"/>
    <property type="match status" value="1"/>
</dbReference>
<evidence type="ECO:0000256" key="2">
    <source>
        <dbReference type="ARBA" id="ARBA00022473"/>
    </source>
</evidence>
<evidence type="ECO:0000256" key="3">
    <source>
        <dbReference type="ARBA" id="ARBA00023242"/>
    </source>
</evidence>
<accession>A0A090L4Z7</accession>
<proteinExistence type="inferred from homology"/>
<keyword evidence="6" id="KW-1185">Reference proteome</keyword>
<evidence type="ECO:0000313" key="5">
    <source>
        <dbReference type="EMBL" id="CEF64782.1"/>
    </source>
</evidence>
<dbReference type="Proteomes" id="UP000035682">
    <property type="component" value="Unplaced"/>
</dbReference>
<dbReference type="EMBL" id="LN609528">
    <property type="protein sequence ID" value="CEF64782.1"/>
    <property type="molecule type" value="Genomic_DNA"/>
</dbReference>
<dbReference type="OrthoDB" id="534063at2759"/>
<evidence type="ECO:0000256" key="4">
    <source>
        <dbReference type="ARBA" id="ARBA00025806"/>
    </source>
</evidence>
<evidence type="ECO:0000313" key="8">
    <source>
        <dbReference type="WormBase" id="SRAE_1000303500"/>
    </source>
</evidence>
<gene>
    <name evidence="5 7 8" type="ORF">SRAE_1000303500</name>
</gene>
<evidence type="ECO:0000313" key="6">
    <source>
        <dbReference type="Proteomes" id="UP000035682"/>
    </source>
</evidence>
<sequence length="408" mass="47969">MSELGDSQKRKLTSYCVKKRNIKKFVDNLEIEKYSFRKNLVKNENLCLLSDFLEEEEGFDEKSIIKNDFQNYNYYPMDCGISNRLKIISNKSFWWMNDINEDKKVAVPMQIYELDTMLENKIIGIKKTLTYYMFPSIPGVQSFPRLYNETKDYQLSSKKFNVDDKTFDQIMIQWNLCLEENIYLWRMKKITFFYIFTSFYTIYFGNDQKIILNGSTACCRKRLNEVNISYDIPASLEKLKNQLNNDKDEKNIPIENNKKSKIDEAKKSMEEIETIELNELKGTYPVLINLKDLENFITLLKDKTFIIPNYGIHCHLPPTIVSSNPFCNSTIKELTITSRIVKPLEKDFEYHIEIDNGPIFPSVGIEIIKYLYNTSTNDNTSVEIHFYGKENYYGLNSFFEGAVNILTS</sequence>
<name>A0A090L4Z7_STRRB</name>
<keyword evidence="2" id="KW-0217">Developmental protein</keyword>
<dbReference type="STRING" id="34506.A0A090L4Z7"/>
<comment type="similarity">
    <text evidence="4">Belongs to the DONSON family.</text>
</comment>
<dbReference type="RefSeq" id="XP_024503983.1">
    <property type="nucleotide sequence ID" value="XM_024650180.1"/>
</dbReference>
<dbReference type="PANTHER" id="PTHR12972:SF0">
    <property type="entry name" value="PROTEIN DOWNSTREAM NEIGHBOR OF SON"/>
    <property type="match status" value="1"/>
</dbReference>
<dbReference type="GeneID" id="36377147"/>
<evidence type="ECO:0000256" key="1">
    <source>
        <dbReference type="ARBA" id="ARBA00004123"/>
    </source>
</evidence>
<organism evidence="5">
    <name type="scientific">Strongyloides ratti</name>
    <name type="common">Parasitic roundworm</name>
    <dbReference type="NCBI Taxonomy" id="34506"/>
    <lineage>
        <taxon>Eukaryota</taxon>
        <taxon>Metazoa</taxon>
        <taxon>Ecdysozoa</taxon>
        <taxon>Nematoda</taxon>
        <taxon>Chromadorea</taxon>
        <taxon>Rhabditida</taxon>
        <taxon>Tylenchina</taxon>
        <taxon>Panagrolaimomorpha</taxon>
        <taxon>Strongyloidoidea</taxon>
        <taxon>Strongyloididae</taxon>
        <taxon>Strongyloides</taxon>
    </lineage>
</organism>
<keyword evidence="3" id="KW-0539">Nucleus</keyword>
<reference evidence="5 6" key="1">
    <citation type="submission" date="2014-09" db="EMBL/GenBank/DDBJ databases">
        <authorList>
            <person name="Martin A.A."/>
        </authorList>
    </citation>
    <scope>NUCLEOTIDE SEQUENCE</scope>
    <source>
        <strain evidence="6">ED321</strain>
        <strain evidence="5">ED321 Heterogonic</strain>
    </source>
</reference>
<dbReference type="GO" id="GO:0033260">
    <property type="term" value="P:nuclear DNA replication"/>
    <property type="evidence" value="ECO:0007669"/>
    <property type="project" value="TreeGrafter"/>
</dbReference>
<comment type="subcellular location">
    <subcellularLocation>
        <location evidence="1">Nucleus</location>
    </subcellularLocation>
</comment>
<reference evidence="7" key="2">
    <citation type="submission" date="2020-12" db="UniProtKB">
        <authorList>
            <consortium name="WormBaseParasite"/>
        </authorList>
    </citation>
    <scope>IDENTIFICATION</scope>
</reference>
<dbReference type="WBParaSite" id="SRAE_1000303500.1">
    <property type="protein sequence ID" value="SRAE_1000303500.1"/>
    <property type="gene ID" value="WBGene00259652"/>
</dbReference>